<name>A0A0C3J301_PISTI</name>
<sequence length="168" mass="18537">MADDIFLLSRSTVPAQRASMLGFLAKARLQSRWKGGWTFELFIWDDYTADIKGIELHLAPDVISSTQPEQLLPIDLSIHPGVERASGLYNDLSTCQDSALRRPMALGLLIILASASRSGASTLLELADALLRFATLLPDLSPLYRNISLPLLLHFCSIRSITTADHVY</sequence>
<dbReference type="EMBL" id="KN831976">
    <property type="protein sequence ID" value="KIO03443.1"/>
    <property type="molecule type" value="Genomic_DNA"/>
</dbReference>
<reference evidence="1 2" key="1">
    <citation type="submission" date="2014-04" db="EMBL/GenBank/DDBJ databases">
        <authorList>
            <consortium name="DOE Joint Genome Institute"/>
            <person name="Kuo A."/>
            <person name="Kohler A."/>
            <person name="Costa M.D."/>
            <person name="Nagy L.G."/>
            <person name="Floudas D."/>
            <person name="Copeland A."/>
            <person name="Barry K.W."/>
            <person name="Cichocki N."/>
            <person name="Veneault-Fourrey C."/>
            <person name="LaButti K."/>
            <person name="Lindquist E.A."/>
            <person name="Lipzen A."/>
            <person name="Lundell T."/>
            <person name="Morin E."/>
            <person name="Murat C."/>
            <person name="Sun H."/>
            <person name="Tunlid A."/>
            <person name="Henrissat B."/>
            <person name="Grigoriev I.V."/>
            <person name="Hibbett D.S."/>
            <person name="Martin F."/>
            <person name="Nordberg H.P."/>
            <person name="Cantor M.N."/>
            <person name="Hua S.X."/>
        </authorList>
    </citation>
    <scope>NUCLEOTIDE SEQUENCE [LARGE SCALE GENOMIC DNA]</scope>
    <source>
        <strain evidence="1 2">Marx 270</strain>
    </source>
</reference>
<dbReference type="HOGENOM" id="CLU_1587180_0_0_1"/>
<dbReference type="OrthoDB" id="348201at2759"/>
<protein>
    <submittedName>
        <fullName evidence="1">Uncharacterized protein</fullName>
    </submittedName>
</protein>
<gene>
    <name evidence="1" type="ORF">M404DRAFT_27075</name>
</gene>
<dbReference type="InParanoid" id="A0A0C3J301"/>
<accession>A0A0C3J301</accession>
<evidence type="ECO:0000313" key="1">
    <source>
        <dbReference type="EMBL" id="KIO03443.1"/>
    </source>
</evidence>
<organism evidence="1 2">
    <name type="scientific">Pisolithus tinctorius Marx 270</name>
    <dbReference type="NCBI Taxonomy" id="870435"/>
    <lineage>
        <taxon>Eukaryota</taxon>
        <taxon>Fungi</taxon>
        <taxon>Dikarya</taxon>
        <taxon>Basidiomycota</taxon>
        <taxon>Agaricomycotina</taxon>
        <taxon>Agaricomycetes</taxon>
        <taxon>Agaricomycetidae</taxon>
        <taxon>Boletales</taxon>
        <taxon>Sclerodermatineae</taxon>
        <taxon>Pisolithaceae</taxon>
        <taxon>Pisolithus</taxon>
    </lineage>
</organism>
<keyword evidence="2" id="KW-1185">Reference proteome</keyword>
<dbReference type="Proteomes" id="UP000054217">
    <property type="component" value="Unassembled WGS sequence"/>
</dbReference>
<evidence type="ECO:0000313" key="2">
    <source>
        <dbReference type="Proteomes" id="UP000054217"/>
    </source>
</evidence>
<reference evidence="2" key="2">
    <citation type="submission" date="2015-01" db="EMBL/GenBank/DDBJ databases">
        <title>Evolutionary Origins and Diversification of the Mycorrhizal Mutualists.</title>
        <authorList>
            <consortium name="DOE Joint Genome Institute"/>
            <consortium name="Mycorrhizal Genomics Consortium"/>
            <person name="Kohler A."/>
            <person name="Kuo A."/>
            <person name="Nagy L.G."/>
            <person name="Floudas D."/>
            <person name="Copeland A."/>
            <person name="Barry K.W."/>
            <person name="Cichocki N."/>
            <person name="Veneault-Fourrey C."/>
            <person name="LaButti K."/>
            <person name="Lindquist E.A."/>
            <person name="Lipzen A."/>
            <person name="Lundell T."/>
            <person name="Morin E."/>
            <person name="Murat C."/>
            <person name="Riley R."/>
            <person name="Ohm R."/>
            <person name="Sun H."/>
            <person name="Tunlid A."/>
            <person name="Henrissat B."/>
            <person name="Grigoriev I.V."/>
            <person name="Hibbett D.S."/>
            <person name="Martin F."/>
        </authorList>
    </citation>
    <scope>NUCLEOTIDE SEQUENCE [LARGE SCALE GENOMIC DNA]</scope>
    <source>
        <strain evidence="2">Marx 270</strain>
    </source>
</reference>
<dbReference type="AlphaFoldDB" id="A0A0C3J301"/>
<proteinExistence type="predicted"/>
<dbReference type="STRING" id="870435.A0A0C3J301"/>